<dbReference type="Proteomes" id="UP000318186">
    <property type="component" value="Unassembled WGS sequence"/>
</dbReference>
<dbReference type="AlphaFoldDB" id="A0A561UXV9"/>
<sequence>MTRIGIGIRTDARLRSEEEAFDEVRGRYHCALRDGNGKAVVVVDAYLDGTTCWRPCTGTPAPPGSCPAC</sequence>
<evidence type="ECO:0000313" key="2">
    <source>
        <dbReference type="Proteomes" id="UP000318186"/>
    </source>
</evidence>
<gene>
    <name evidence="1" type="ORF">FHX80_112638</name>
</gene>
<proteinExistence type="predicted"/>
<comment type="caution">
    <text evidence="1">The sequence shown here is derived from an EMBL/GenBank/DDBJ whole genome shotgun (WGS) entry which is preliminary data.</text>
</comment>
<organism evidence="1 2">
    <name type="scientific">Streptomyces brevispora</name>
    <dbReference type="NCBI Taxonomy" id="887462"/>
    <lineage>
        <taxon>Bacteria</taxon>
        <taxon>Bacillati</taxon>
        <taxon>Actinomycetota</taxon>
        <taxon>Actinomycetes</taxon>
        <taxon>Kitasatosporales</taxon>
        <taxon>Streptomycetaceae</taxon>
        <taxon>Streptomyces</taxon>
    </lineage>
</organism>
<evidence type="ECO:0000313" key="1">
    <source>
        <dbReference type="EMBL" id="TWG04194.1"/>
    </source>
</evidence>
<accession>A0A561UXV9</accession>
<reference evidence="1 2" key="1">
    <citation type="submission" date="2019-06" db="EMBL/GenBank/DDBJ databases">
        <title>Sequencing the genomes of 1000 actinobacteria strains.</title>
        <authorList>
            <person name="Klenk H.-P."/>
        </authorList>
    </citation>
    <scope>NUCLEOTIDE SEQUENCE [LARGE SCALE GENOMIC DNA]</scope>
    <source>
        <strain evidence="1 2">DSM 42059</strain>
    </source>
</reference>
<protein>
    <submittedName>
        <fullName evidence="1">Uncharacterized protein</fullName>
    </submittedName>
</protein>
<dbReference type="EMBL" id="VIWW01000001">
    <property type="protein sequence ID" value="TWG04194.1"/>
    <property type="molecule type" value="Genomic_DNA"/>
</dbReference>
<name>A0A561UXV9_9ACTN</name>